<dbReference type="EMBL" id="LT553527">
    <property type="protein sequence ID" value="SAM01450.1"/>
    <property type="molecule type" value="Genomic_DNA"/>
</dbReference>
<keyword evidence="11" id="KW-1185">Reference proteome</keyword>
<feature type="region of interest" description="Disordered" evidence="8">
    <location>
        <begin position="308"/>
        <end position="335"/>
    </location>
</feature>
<organism evidence="10">
    <name type="scientific">Absidia glauca</name>
    <name type="common">Pin mould</name>
    <dbReference type="NCBI Taxonomy" id="4829"/>
    <lineage>
        <taxon>Eukaryota</taxon>
        <taxon>Fungi</taxon>
        <taxon>Fungi incertae sedis</taxon>
        <taxon>Mucoromycota</taxon>
        <taxon>Mucoromycotina</taxon>
        <taxon>Mucoromycetes</taxon>
        <taxon>Mucorales</taxon>
        <taxon>Cunninghamellaceae</taxon>
        <taxon>Absidia</taxon>
    </lineage>
</organism>
<evidence type="ECO:0000256" key="1">
    <source>
        <dbReference type="ARBA" id="ARBA00022723"/>
    </source>
</evidence>
<evidence type="ECO:0000256" key="2">
    <source>
        <dbReference type="ARBA" id="ARBA00022737"/>
    </source>
</evidence>
<dbReference type="InterPro" id="IPR002110">
    <property type="entry name" value="Ankyrin_rpt"/>
</dbReference>
<keyword evidence="5 6" id="KW-0040">ANK repeat</keyword>
<dbReference type="Proteomes" id="UP000078561">
    <property type="component" value="Unassembled WGS sequence"/>
</dbReference>
<keyword evidence="2" id="KW-0677">Repeat</keyword>
<dbReference type="PROSITE" id="PS50178">
    <property type="entry name" value="ZF_FYVE"/>
    <property type="match status" value="1"/>
</dbReference>
<dbReference type="InterPro" id="IPR036770">
    <property type="entry name" value="Ankyrin_rpt-contain_sf"/>
</dbReference>
<keyword evidence="3 7" id="KW-0863">Zinc-finger</keyword>
<dbReference type="PRINTS" id="PR01415">
    <property type="entry name" value="ANKYRIN"/>
</dbReference>
<feature type="compositionally biased region" description="Basic and acidic residues" evidence="8">
    <location>
        <begin position="325"/>
        <end position="335"/>
    </location>
</feature>
<keyword evidence="4" id="KW-0862">Zinc</keyword>
<feature type="repeat" description="ANK" evidence="6">
    <location>
        <begin position="155"/>
        <end position="187"/>
    </location>
</feature>
<dbReference type="InterPro" id="IPR011011">
    <property type="entry name" value="Znf_FYVE_PHD"/>
</dbReference>
<evidence type="ECO:0000313" key="10">
    <source>
        <dbReference type="EMBL" id="SAM01450.1"/>
    </source>
</evidence>
<dbReference type="CDD" id="cd00065">
    <property type="entry name" value="FYVE_like_SF"/>
    <property type="match status" value="1"/>
</dbReference>
<accession>A0A163KY80</accession>
<dbReference type="GO" id="GO:0008270">
    <property type="term" value="F:zinc ion binding"/>
    <property type="evidence" value="ECO:0007669"/>
    <property type="project" value="UniProtKB-KW"/>
</dbReference>
<evidence type="ECO:0000256" key="4">
    <source>
        <dbReference type="ARBA" id="ARBA00022833"/>
    </source>
</evidence>
<evidence type="ECO:0000256" key="3">
    <source>
        <dbReference type="ARBA" id="ARBA00022771"/>
    </source>
</evidence>
<dbReference type="SMART" id="SM00248">
    <property type="entry name" value="ANK"/>
    <property type="match status" value="4"/>
</dbReference>
<feature type="repeat" description="ANK" evidence="6">
    <location>
        <begin position="88"/>
        <end position="110"/>
    </location>
</feature>
<dbReference type="InParanoid" id="A0A163KY80"/>
<keyword evidence="1" id="KW-0479">Metal-binding</keyword>
<dbReference type="Pfam" id="PF13637">
    <property type="entry name" value="Ank_4"/>
    <property type="match status" value="1"/>
</dbReference>
<evidence type="ECO:0000256" key="5">
    <source>
        <dbReference type="ARBA" id="ARBA00023043"/>
    </source>
</evidence>
<evidence type="ECO:0000256" key="8">
    <source>
        <dbReference type="SAM" id="MobiDB-lite"/>
    </source>
</evidence>
<sequence length="660" mass="74225">MSTIMEFCTPPIPGETHKYYGDAHNNFIRLPQFNPTAMAPVAPKMKKRTTEQKTLHDLAAVGNLILLKQILLLLPDPLKAVNEAQSSTGFTPLHYAAARGHLKIVECLVDEYSVSVDARDKEGETALHKAAYNGRYHIVNYLQSKNANIHQKDKDGWTALHNACARGCLPIVRLLINHGARVDVRSKMGHTPLINAASKGYISIVEYLLDEAHANPLLKNHIGEAAYDASAASREAYICEILEKAGKKWWHTQQTEGTTNLSSTRASQYDVLDYHVTVMVVLHENQRATSLLGLSRPQFSASYLTKQDTRGPWSLHPSGTPSSKDQVEPPRQKNDTGRVNWFWITDWQIDLSDPRIDPTSGWQYARSFEENDEMWTPVAPTGGNGWVRRRRWVRVMNRQMDFASNHRNLGGYGLNITQDDYLATAEEMVASLSSGGNNSVEEAGDGRDRIQALTKELRTYEESLHSAQIDKLNAQIAILAPQLATPISPAPLEHNAELARELGFISNEYQNSRTDDNDRYPNKANGNDFDANPWTRDTIGSDRTSFQPRPDDDSDSSLMHQVDFDTPLPTHESVRAFEWESDVDAKDCRRCDRRFGLLNRRHHCRRCGLIVCDRCSTSRAYLHASNILQNPNGPLEPAHVLESQHQRICDKCYADLGINA</sequence>
<dbReference type="PROSITE" id="PS50297">
    <property type="entry name" value="ANK_REP_REGION"/>
    <property type="match status" value="3"/>
</dbReference>
<dbReference type="InterPro" id="IPR000306">
    <property type="entry name" value="Znf_FYVE"/>
</dbReference>
<name>A0A163KY80_ABSGL</name>
<dbReference type="AlphaFoldDB" id="A0A163KY80"/>
<evidence type="ECO:0000313" key="11">
    <source>
        <dbReference type="Proteomes" id="UP000078561"/>
    </source>
</evidence>
<evidence type="ECO:0000256" key="6">
    <source>
        <dbReference type="PROSITE-ProRule" id="PRU00023"/>
    </source>
</evidence>
<dbReference type="Gene3D" id="1.25.40.20">
    <property type="entry name" value="Ankyrin repeat-containing domain"/>
    <property type="match status" value="2"/>
</dbReference>
<dbReference type="PROSITE" id="PS50088">
    <property type="entry name" value="ANK_REPEAT"/>
    <property type="match status" value="3"/>
</dbReference>
<feature type="region of interest" description="Disordered" evidence="8">
    <location>
        <begin position="510"/>
        <end position="557"/>
    </location>
</feature>
<dbReference type="Pfam" id="PF01363">
    <property type="entry name" value="FYVE"/>
    <property type="match status" value="1"/>
</dbReference>
<evidence type="ECO:0000259" key="9">
    <source>
        <dbReference type="PROSITE" id="PS50178"/>
    </source>
</evidence>
<dbReference type="Pfam" id="PF12796">
    <property type="entry name" value="Ank_2"/>
    <property type="match status" value="1"/>
</dbReference>
<dbReference type="OrthoDB" id="660555at2759"/>
<dbReference type="PANTHER" id="PTHR24171">
    <property type="entry name" value="ANKYRIN REPEAT DOMAIN-CONTAINING PROTEIN 39-RELATED"/>
    <property type="match status" value="1"/>
</dbReference>
<gene>
    <name evidence="10" type="primary">ABSGL_07191.1 scaffold 8717</name>
</gene>
<protein>
    <recommendedName>
        <fullName evidence="9">FYVE-type domain-containing protein</fullName>
    </recommendedName>
</protein>
<reference evidence="10" key="1">
    <citation type="submission" date="2016-04" db="EMBL/GenBank/DDBJ databases">
        <authorList>
            <person name="Evans L.H."/>
            <person name="Alamgir A."/>
            <person name="Owens N."/>
            <person name="Weber N.D."/>
            <person name="Virtaneva K."/>
            <person name="Barbian K."/>
            <person name="Babar A."/>
            <person name="Rosenke K."/>
        </authorList>
    </citation>
    <scope>NUCLEOTIDE SEQUENCE [LARGE SCALE GENOMIC DNA]</scope>
    <source>
        <strain evidence="10">CBS 101.48</strain>
    </source>
</reference>
<evidence type="ECO:0000256" key="7">
    <source>
        <dbReference type="PROSITE-ProRule" id="PRU00091"/>
    </source>
</evidence>
<feature type="domain" description="FYVE-type" evidence="9">
    <location>
        <begin position="582"/>
        <end position="657"/>
    </location>
</feature>
<dbReference type="SUPFAM" id="SSF57903">
    <property type="entry name" value="FYVE/PHD zinc finger"/>
    <property type="match status" value="1"/>
</dbReference>
<dbReference type="Gene3D" id="3.30.40.10">
    <property type="entry name" value="Zinc/RING finger domain, C3HC4 (zinc finger)"/>
    <property type="match status" value="1"/>
</dbReference>
<dbReference type="PANTHER" id="PTHR24171:SF8">
    <property type="entry name" value="BRCA1-ASSOCIATED RING DOMAIN PROTEIN 1"/>
    <property type="match status" value="1"/>
</dbReference>
<dbReference type="SMART" id="SM00064">
    <property type="entry name" value="FYVE"/>
    <property type="match status" value="1"/>
</dbReference>
<dbReference type="InterPro" id="IPR013083">
    <property type="entry name" value="Znf_RING/FYVE/PHD"/>
</dbReference>
<dbReference type="InterPro" id="IPR017455">
    <property type="entry name" value="Znf_FYVE-rel"/>
</dbReference>
<proteinExistence type="predicted"/>
<feature type="repeat" description="ANK" evidence="6">
    <location>
        <begin position="122"/>
        <end position="154"/>
    </location>
</feature>
<dbReference type="STRING" id="4829.A0A163KY80"/>
<dbReference type="SUPFAM" id="SSF48403">
    <property type="entry name" value="Ankyrin repeat"/>
    <property type="match status" value="1"/>
</dbReference>